<comment type="caution">
    <text evidence="4">The sequence shown here is derived from an EMBL/GenBank/DDBJ whole genome shotgun (WGS) entry which is preliminary data.</text>
</comment>
<accession>A0A6L7GPK3</accession>
<dbReference type="AlphaFoldDB" id="A0A6L7GPK3"/>
<dbReference type="Pfam" id="PF01553">
    <property type="entry name" value="Acyltransferase"/>
    <property type="match status" value="1"/>
</dbReference>
<proteinExistence type="predicted"/>
<dbReference type="RefSeq" id="WP_160901716.1">
    <property type="nucleotide sequence ID" value="NZ_CP102850.1"/>
</dbReference>
<dbReference type="EMBL" id="WMBR01000002">
    <property type="protein sequence ID" value="MXP21533.1"/>
    <property type="molecule type" value="Genomic_DNA"/>
</dbReference>
<organism evidence="4 5">
    <name type="scientific">Gordonia mangrovi</name>
    <dbReference type="NCBI Taxonomy" id="2665643"/>
    <lineage>
        <taxon>Bacteria</taxon>
        <taxon>Bacillati</taxon>
        <taxon>Actinomycetota</taxon>
        <taxon>Actinomycetes</taxon>
        <taxon>Mycobacteriales</taxon>
        <taxon>Gordoniaceae</taxon>
        <taxon>Gordonia</taxon>
    </lineage>
</organism>
<keyword evidence="5" id="KW-1185">Reference proteome</keyword>
<dbReference type="PANTHER" id="PTHR10434:SF55">
    <property type="entry name" value="POSSIBLE ACYLTRANSFERASE"/>
    <property type="match status" value="1"/>
</dbReference>
<dbReference type="GO" id="GO:0005886">
    <property type="term" value="C:plasma membrane"/>
    <property type="evidence" value="ECO:0007669"/>
    <property type="project" value="TreeGrafter"/>
</dbReference>
<evidence type="ECO:0000313" key="5">
    <source>
        <dbReference type="Proteomes" id="UP000475545"/>
    </source>
</evidence>
<dbReference type="PANTHER" id="PTHR10434">
    <property type="entry name" value="1-ACYL-SN-GLYCEROL-3-PHOSPHATE ACYLTRANSFERASE"/>
    <property type="match status" value="1"/>
</dbReference>
<name>A0A6L7GPK3_9ACTN</name>
<keyword evidence="2 4" id="KW-0012">Acyltransferase</keyword>
<dbReference type="InterPro" id="IPR002123">
    <property type="entry name" value="Plipid/glycerol_acylTrfase"/>
</dbReference>
<dbReference type="CDD" id="cd07989">
    <property type="entry name" value="LPLAT_AGPAT-like"/>
    <property type="match status" value="1"/>
</dbReference>
<gene>
    <name evidence="4" type="ORF">GIY30_09235</name>
</gene>
<dbReference type="GO" id="GO:0003841">
    <property type="term" value="F:1-acylglycerol-3-phosphate O-acyltransferase activity"/>
    <property type="evidence" value="ECO:0007669"/>
    <property type="project" value="TreeGrafter"/>
</dbReference>
<dbReference type="SUPFAM" id="SSF69593">
    <property type="entry name" value="Glycerol-3-phosphate (1)-acyltransferase"/>
    <property type="match status" value="1"/>
</dbReference>
<evidence type="ECO:0000256" key="2">
    <source>
        <dbReference type="ARBA" id="ARBA00023315"/>
    </source>
</evidence>
<evidence type="ECO:0000313" key="4">
    <source>
        <dbReference type="EMBL" id="MXP21533.1"/>
    </source>
</evidence>
<sequence>MEPVYRTLEVIANGLVRAQGLDLRFSGLQNIPRAGGAVLAVNHTSYVDFLPLALGLYRVGRRTRFMIKSEVMDVAIMRFLVNHTKTVPVDRSMGADAYRAAVGELRDGEIVAVYPESTISRSFELKEFKTGAVRMAGEAGVPIVPAIVWGAQRQWTKTDTGERQIGRSRLPVAVSYGEPVQVAADEESHAATARLREEMTTLLHQVQDDYDPHPAGEFWVPARLGGSAPTPEEARVIEDAEAMAKAAARAQKARGQR</sequence>
<dbReference type="GO" id="GO:0006654">
    <property type="term" value="P:phosphatidic acid biosynthetic process"/>
    <property type="evidence" value="ECO:0007669"/>
    <property type="project" value="TreeGrafter"/>
</dbReference>
<dbReference type="Proteomes" id="UP000475545">
    <property type="component" value="Unassembled WGS sequence"/>
</dbReference>
<feature type="domain" description="Phospholipid/glycerol acyltransferase" evidence="3">
    <location>
        <begin position="37"/>
        <end position="151"/>
    </location>
</feature>
<dbReference type="SMART" id="SM00563">
    <property type="entry name" value="PlsC"/>
    <property type="match status" value="1"/>
</dbReference>
<evidence type="ECO:0000259" key="3">
    <source>
        <dbReference type="SMART" id="SM00563"/>
    </source>
</evidence>
<reference evidence="4 5" key="1">
    <citation type="submission" date="2019-11" db="EMBL/GenBank/DDBJ databases">
        <title>Gordonia sp. nov., a novel actinobacterium isolated from mangrove soil in Hainan.</title>
        <authorList>
            <person name="Huang X."/>
            <person name="Xie Y."/>
            <person name="Chu X."/>
            <person name="Xiao K."/>
        </authorList>
    </citation>
    <scope>NUCLEOTIDE SEQUENCE [LARGE SCALE GENOMIC DNA]</scope>
    <source>
        <strain evidence="4 5">HNM0687</strain>
    </source>
</reference>
<evidence type="ECO:0000256" key="1">
    <source>
        <dbReference type="ARBA" id="ARBA00022679"/>
    </source>
</evidence>
<protein>
    <submittedName>
        <fullName evidence="4">1-acyl-sn-glycerol-3-phosphate acyltransferase</fullName>
    </submittedName>
</protein>
<keyword evidence="1 4" id="KW-0808">Transferase</keyword>